<reference evidence="2" key="1">
    <citation type="journal article" date="2014" name="Int. J. Syst. Evol. Microbiol.">
        <title>Complete genome sequence of Corynebacterium casei LMG S-19264T (=DSM 44701T), isolated from a smear-ripened cheese.</title>
        <authorList>
            <consortium name="US DOE Joint Genome Institute (JGI-PGF)"/>
            <person name="Walter F."/>
            <person name="Albersmeier A."/>
            <person name="Kalinowski J."/>
            <person name="Ruckert C."/>
        </authorList>
    </citation>
    <scope>NUCLEOTIDE SEQUENCE</scope>
    <source>
        <strain evidence="2">CGMCC 1.15725</strain>
    </source>
</reference>
<protein>
    <submittedName>
        <fullName evidence="2">Nitrate reductase molybdenum cofactor assembly chaperone NarJ</fullName>
    </submittedName>
</protein>
<dbReference type="InterPro" id="IPR020945">
    <property type="entry name" value="DMSO/NO3_reduct_chaperone"/>
</dbReference>
<dbReference type="GO" id="GO:0016530">
    <property type="term" value="F:metallochaperone activity"/>
    <property type="evidence" value="ECO:0007669"/>
    <property type="project" value="TreeGrafter"/>
</dbReference>
<reference evidence="2" key="2">
    <citation type="submission" date="2020-09" db="EMBL/GenBank/DDBJ databases">
        <authorList>
            <person name="Sun Q."/>
            <person name="Zhou Y."/>
        </authorList>
    </citation>
    <scope>NUCLEOTIDE SEQUENCE</scope>
    <source>
        <strain evidence="2">CGMCC 1.15725</strain>
    </source>
</reference>
<dbReference type="GO" id="GO:0051131">
    <property type="term" value="P:chaperone-mediated protein complex assembly"/>
    <property type="evidence" value="ECO:0007669"/>
    <property type="project" value="InterPro"/>
</dbReference>
<dbReference type="NCBIfam" id="TIGR00684">
    <property type="entry name" value="narJ"/>
    <property type="match status" value="1"/>
</dbReference>
<keyword evidence="3" id="KW-1185">Reference proteome</keyword>
<dbReference type="GO" id="GO:0042128">
    <property type="term" value="P:nitrate assimilation"/>
    <property type="evidence" value="ECO:0007669"/>
    <property type="project" value="UniProtKB-KW"/>
</dbReference>
<dbReference type="Proteomes" id="UP000646365">
    <property type="component" value="Unassembled WGS sequence"/>
</dbReference>
<dbReference type="Pfam" id="PF02613">
    <property type="entry name" value="Nitrate_red_del"/>
    <property type="match status" value="1"/>
</dbReference>
<dbReference type="PANTHER" id="PTHR43680">
    <property type="entry name" value="NITRATE REDUCTASE MOLYBDENUM COFACTOR ASSEMBLY CHAPERONE"/>
    <property type="match status" value="1"/>
</dbReference>
<dbReference type="Gene3D" id="1.10.3480.10">
    <property type="entry name" value="TorD-like"/>
    <property type="match status" value="1"/>
</dbReference>
<comment type="caution">
    <text evidence="2">The sequence shown here is derived from an EMBL/GenBank/DDBJ whole genome shotgun (WGS) entry which is preliminary data.</text>
</comment>
<evidence type="ECO:0000313" key="3">
    <source>
        <dbReference type="Proteomes" id="UP000646365"/>
    </source>
</evidence>
<dbReference type="InterPro" id="IPR003765">
    <property type="entry name" value="NO3_reductase_chaperone_NarJ"/>
</dbReference>
<sequence>MLTFKVLSALLAYPEPALVTEADRLIAVLEQEALLPPEHRQAIARFIDGLAGMAPLDAEERYVALFDRNRSLSLHLYEHVHGESRDRGQAMVQLAELYRLHGVEIDARELPDYLPLFLEFLSMLPLPAASSLLSEAVHVVAALTKRLTERSSPYAAVTAAVAALAARPAERAAVADVLEMLKPEADSLESLDRQWEEEAVRFSAAGGPDRAAVAASCGR</sequence>
<proteinExistence type="predicted"/>
<dbReference type="PANTHER" id="PTHR43680:SF2">
    <property type="entry name" value="NITRATE REDUCTASE MOLYBDENUM COFACTOR ASSEMBLY CHAPERONE NARJ"/>
    <property type="match status" value="1"/>
</dbReference>
<name>A0A8J2YZK9_9PROT</name>
<keyword evidence="1" id="KW-0534">Nitrate assimilation</keyword>
<accession>A0A8J2YZK9</accession>
<gene>
    <name evidence="2" type="primary">narJ</name>
    <name evidence="2" type="ORF">GCM10011611_57330</name>
</gene>
<dbReference type="AlphaFoldDB" id="A0A8J2YZK9"/>
<dbReference type="SUPFAM" id="SSF89155">
    <property type="entry name" value="TorD-like"/>
    <property type="match status" value="1"/>
</dbReference>
<evidence type="ECO:0000313" key="2">
    <source>
        <dbReference type="EMBL" id="GGF43430.1"/>
    </source>
</evidence>
<organism evidence="2 3">
    <name type="scientific">Aliidongia dinghuensis</name>
    <dbReference type="NCBI Taxonomy" id="1867774"/>
    <lineage>
        <taxon>Bacteria</taxon>
        <taxon>Pseudomonadati</taxon>
        <taxon>Pseudomonadota</taxon>
        <taxon>Alphaproteobacteria</taxon>
        <taxon>Rhodospirillales</taxon>
        <taxon>Dongiaceae</taxon>
        <taxon>Aliidongia</taxon>
    </lineage>
</organism>
<evidence type="ECO:0000256" key="1">
    <source>
        <dbReference type="ARBA" id="ARBA00023063"/>
    </source>
</evidence>
<dbReference type="RefSeq" id="WP_229744026.1">
    <property type="nucleotide sequence ID" value="NZ_BMJQ01000020.1"/>
</dbReference>
<dbReference type="GO" id="GO:0051082">
    <property type="term" value="F:unfolded protein binding"/>
    <property type="evidence" value="ECO:0007669"/>
    <property type="project" value="InterPro"/>
</dbReference>
<dbReference type="EMBL" id="BMJQ01000020">
    <property type="protein sequence ID" value="GGF43430.1"/>
    <property type="molecule type" value="Genomic_DNA"/>
</dbReference>
<dbReference type="InterPro" id="IPR036411">
    <property type="entry name" value="TorD-like_sf"/>
</dbReference>